<accession>A0ACC0VZK1</accession>
<sequence>MSTTATSSNRFGAVELTPRHDEPLLVPGSAALDAMTTPCVVSVRVVAAVDLRPMHKGITSNPMVEVSLVHDDASSQLQHCDGGDMGNDVKVSPGMQPHRNNLASLPTGCQPRGHLTKPFKSKVVKSSLNPIWNFDVDFGDVNTDSVVGVLFTVRHIERFGMVKRDIGQLTLSLRDIMELKMQPPHEQTFTLQPTEEMLRRDALVGPSNRKSGKLTVRFNGYGVPSNYTVITDGRVSNMVNTLVTHEDEFGRSSKPLVVHDVRAEVRKLQSFHQTEPNPGETWFAVNADWIRSWLLFVSKHKGHEPYNPGAVHNMPLISDDLSNGTLQIKTGLLIKTDFRMINKQSWDYYQKIYGGGPAIEVKIPADCAKPAQWLESLQLDQAGRINSHYVD</sequence>
<keyword evidence="2" id="KW-1185">Reference proteome</keyword>
<evidence type="ECO:0000313" key="1">
    <source>
        <dbReference type="EMBL" id="KAI9911516.1"/>
    </source>
</evidence>
<organism evidence="1 2">
    <name type="scientific">Peronosclerospora sorghi</name>
    <dbReference type="NCBI Taxonomy" id="230839"/>
    <lineage>
        <taxon>Eukaryota</taxon>
        <taxon>Sar</taxon>
        <taxon>Stramenopiles</taxon>
        <taxon>Oomycota</taxon>
        <taxon>Peronosporomycetes</taxon>
        <taxon>Peronosporales</taxon>
        <taxon>Peronosporaceae</taxon>
        <taxon>Peronosclerospora</taxon>
    </lineage>
</organism>
<dbReference type="Proteomes" id="UP001163321">
    <property type="component" value="Chromosome 5"/>
</dbReference>
<protein>
    <submittedName>
        <fullName evidence="1">Uncharacterized protein</fullName>
    </submittedName>
</protein>
<evidence type="ECO:0000313" key="2">
    <source>
        <dbReference type="Proteomes" id="UP001163321"/>
    </source>
</evidence>
<gene>
    <name evidence="1" type="ORF">PsorP6_009899</name>
</gene>
<name>A0ACC0VZK1_9STRA</name>
<comment type="caution">
    <text evidence="1">The sequence shown here is derived from an EMBL/GenBank/DDBJ whole genome shotgun (WGS) entry which is preliminary data.</text>
</comment>
<reference evidence="1 2" key="1">
    <citation type="journal article" date="2022" name="bioRxiv">
        <title>The genome of the oomycete Peronosclerospora sorghi, a cosmopolitan pathogen of maize and sorghum, is inflated with dispersed pseudogenes.</title>
        <authorList>
            <person name="Fletcher K."/>
            <person name="Martin F."/>
            <person name="Isakeit T."/>
            <person name="Cavanaugh K."/>
            <person name="Magill C."/>
            <person name="Michelmore R."/>
        </authorList>
    </citation>
    <scope>NUCLEOTIDE SEQUENCE [LARGE SCALE GENOMIC DNA]</scope>
    <source>
        <strain evidence="1">P6</strain>
    </source>
</reference>
<dbReference type="EMBL" id="CM047584">
    <property type="protein sequence ID" value="KAI9911516.1"/>
    <property type="molecule type" value="Genomic_DNA"/>
</dbReference>
<proteinExistence type="predicted"/>